<reference evidence="8" key="1">
    <citation type="journal article" date="2020" name="Stud. Mycol.">
        <title>101 Dothideomycetes genomes: a test case for predicting lifestyles and emergence of pathogens.</title>
        <authorList>
            <person name="Haridas S."/>
            <person name="Albert R."/>
            <person name="Binder M."/>
            <person name="Bloem J."/>
            <person name="Labutti K."/>
            <person name="Salamov A."/>
            <person name="Andreopoulos B."/>
            <person name="Baker S."/>
            <person name="Barry K."/>
            <person name="Bills G."/>
            <person name="Bluhm B."/>
            <person name="Cannon C."/>
            <person name="Castanera R."/>
            <person name="Culley D."/>
            <person name="Daum C."/>
            <person name="Ezra D."/>
            <person name="Gonzalez J."/>
            <person name="Henrissat B."/>
            <person name="Kuo A."/>
            <person name="Liang C."/>
            <person name="Lipzen A."/>
            <person name="Lutzoni F."/>
            <person name="Magnuson J."/>
            <person name="Mondo S."/>
            <person name="Nolan M."/>
            <person name="Ohm R."/>
            <person name="Pangilinan J."/>
            <person name="Park H.-J."/>
            <person name="Ramirez L."/>
            <person name="Alfaro M."/>
            <person name="Sun H."/>
            <person name="Tritt A."/>
            <person name="Yoshinaga Y."/>
            <person name="Zwiers L.-H."/>
            <person name="Turgeon B."/>
            <person name="Goodwin S."/>
            <person name="Spatafora J."/>
            <person name="Crous P."/>
            <person name="Grigoriev I."/>
        </authorList>
    </citation>
    <scope>NUCLEOTIDE SEQUENCE</scope>
    <source>
        <strain evidence="8">CBS 480.64</strain>
    </source>
</reference>
<dbReference type="Gene3D" id="1.25.10.10">
    <property type="entry name" value="Leucine-rich Repeat Variant"/>
    <property type="match status" value="2"/>
</dbReference>
<gene>
    <name evidence="8" type="ORF">K470DRAFT_238093</name>
</gene>
<dbReference type="InterPro" id="IPR039920">
    <property type="entry name" value="MMS19"/>
</dbReference>
<evidence type="ECO:0000256" key="4">
    <source>
        <dbReference type="ARBA" id="ARBA00023242"/>
    </source>
</evidence>
<feature type="domain" description="MMS19 C-terminal" evidence="6">
    <location>
        <begin position="536"/>
        <end position="639"/>
    </location>
</feature>
<comment type="similarity">
    <text evidence="2 5">Belongs to the MET18/MMS19 family.</text>
</comment>
<dbReference type="PANTHER" id="PTHR12891">
    <property type="entry name" value="DNA REPAIR/TRANSCRIPTION PROTEIN MET18/MMS19"/>
    <property type="match status" value="1"/>
</dbReference>
<proteinExistence type="inferred from homology"/>
<evidence type="ECO:0000256" key="1">
    <source>
        <dbReference type="ARBA" id="ARBA00004123"/>
    </source>
</evidence>
<dbReference type="SUPFAM" id="SSF48371">
    <property type="entry name" value="ARM repeat"/>
    <property type="match status" value="1"/>
</dbReference>
<keyword evidence="3" id="KW-0677">Repeat</keyword>
<dbReference type="OrthoDB" id="342900at2759"/>
<protein>
    <recommendedName>
        <fullName evidence="5">MMS19 nucleotide excision repair protein</fullName>
    </recommendedName>
</protein>
<sequence length="933" mass="103877">MSGIQLYLLEADKDKARIAADNAKLLETKELKLVSLITSLEPYLNDKSDAARRGKTLAYLADVLSFLPPKVLSGQERHLLCEFLIGRIEGDVEGIDSSAKALLVLEKLGKWDCALTQRVMKTFLDNINPLRQIKYQSQRFAIVQLINMLLNKYRGAIRQMYIQDPNFMSAFVSFFDGERDPRNLMVIFSLYLVPMMEWDVHAHAQELFEAVFNYFPITFKPPPDDPYKITAQDLKERLRDCITANTLFAPFAFPQLLDKLDSTSLNTKRDVLVTITACIESYGHEATRLYAIKLWDALKFEVLHAQEEDLATESLKALFLLASKLAQVSEDSVNVYLRAVIKECGHYLEDAPTKQSEAAGRILHSVASSSPIVANKIARGIFPTIFTLYNSTESTPRKCGLLGTFNQVLSAYDQGSNTAVDLEALKGHSSEALHIMVRNLLHSSKSDESLPLISLNGLVYLTSIRGLLSGEETATAVDSVTDTVLDEEEGDFRAQAIDALKEIAKIDPRTVCERAIPAFMARLPDVPSDTAKVQPILEGLAQIGTEKQVFLTVIIGLRNKYEAAYRSYSPMSYQRLLLLALLYEFASQENDTLQSSYFTDFAEPLTVDVISGKCRMPDVVGRIVNITLRSQSEQFQKTVGWLQSLAEMVRKKGTSTPSILQHMSLCINKFINPKEMQETLGKTGLEVDTMLSGNPPSPSNIDLAFAVVKALIVQGRSGAIASKYLEALLSLLQTGDKAFARNFSTLLAQDPILTKSNHCKVSTLYKQKTFYQALPLLEKEIPTANPTAKQNYLLALSGLLKWQPHSSDFPPSLTAPLLQVLDLDEVEDQGAKFPALAYFDFLLRFTPDAVREYDASLVGRLLNNAVSNSVKVRIHALQCLGLVPVQCGRGVVVPLRPRVLKDLLKCLDDKKRDVRAEAVRCRMVWLGLGEGDE</sequence>
<keyword evidence="4 5" id="KW-0539">Nucleus</keyword>
<accession>A0A6A7BS67</accession>
<evidence type="ECO:0000256" key="3">
    <source>
        <dbReference type="ARBA" id="ARBA00022737"/>
    </source>
</evidence>
<dbReference type="GO" id="GO:0051604">
    <property type="term" value="P:protein maturation"/>
    <property type="evidence" value="ECO:0007669"/>
    <property type="project" value="UniProtKB-UniRule"/>
</dbReference>
<evidence type="ECO:0000313" key="8">
    <source>
        <dbReference type="EMBL" id="KAF2857605.1"/>
    </source>
</evidence>
<name>A0A6A7BS67_9PEZI</name>
<dbReference type="InterPro" id="IPR011989">
    <property type="entry name" value="ARM-like"/>
</dbReference>
<dbReference type="GO" id="GO:0006281">
    <property type="term" value="P:DNA repair"/>
    <property type="evidence" value="ECO:0007669"/>
    <property type="project" value="UniProtKB-UniRule"/>
</dbReference>
<dbReference type="InterPro" id="IPR029240">
    <property type="entry name" value="MMS19_N"/>
</dbReference>
<evidence type="ECO:0000256" key="2">
    <source>
        <dbReference type="ARBA" id="ARBA00009340"/>
    </source>
</evidence>
<dbReference type="GO" id="GO:0016226">
    <property type="term" value="P:iron-sulfur cluster assembly"/>
    <property type="evidence" value="ECO:0007669"/>
    <property type="project" value="UniProtKB-UniRule"/>
</dbReference>
<dbReference type="GO" id="GO:0097361">
    <property type="term" value="C:cytosolic [4Fe-4S] assembly targeting complex"/>
    <property type="evidence" value="ECO:0007669"/>
    <property type="project" value="UniProtKB-UniRule"/>
</dbReference>
<comment type="function">
    <text evidence="5">Key component of the cytosolic iron-sulfur protein assembly (CIA) complex, a multiprotein complex that mediates the incorporation of iron-sulfur cluster into apoproteins specifically involved in DNA metabolism and genomic integrity. In the CIA complex, MMS19 acts as an adapter between early-acting CIA components and a subset of cellular target iron-sulfur proteins.</text>
</comment>
<evidence type="ECO:0000256" key="5">
    <source>
        <dbReference type="RuleBase" id="RU367072"/>
    </source>
</evidence>
<comment type="subcellular location">
    <subcellularLocation>
        <location evidence="1 5">Nucleus</location>
    </subcellularLocation>
</comment>
<feature type="domain" description="MMS19 C-terminal" evidence="6">
    <location>
        <begin position="657"/>
        <end position="884"/>
    </location>
</feature>
<evidence type="ECO:0000259" key="7">
    <source>
        <dbReference type="Pfam" id="PF14500"/>
    </source>
</evidence>
<dbReference type="InterPro" id="IPR016024">
    <property type="entry name" value="ARM-type_fold"/>
</dbReference>
<evidence type="ECO:0000259" key="6">
    <source>
        <dbReference type="Pfam" id="PF12460"/>
    </source>
</evidence>
<feature type="domain" description="MMS19 N-terminal" evidence="7">
    <location>
        <begin position="37"/>
        <end position="304"/>
    </location>
</feature>
<dbReference type="Proteomes" id="UP000799421">
    <property type="component" value="Unassembled WGS sequence"/>
</dbReference>
<keyword evidence="9" id="KW-1185">Reference proteome</keyword>
<dbReference type="Pfam" id="PF14500">
    <property type="entry name" value="MMS19_N"/>
    <property type="match status" value="1"/>
</dbReference>
<organism evidence="8 9">
    <name type="scientific">Piedraia hortae CBS 480.64</name>
    <dbReference type="NCBI Taxonomy" id="1314780"/>
    <lineage>
        <taxon>Eukaryota</taxon>
        <taxon>Fungi</taxon>
        <taxon>Dikarya</taxon>
        <taxon>Ascomycota</taxon>
        <taxon>Pezizomycotina</taxon>
        <taxon>Dothideomycetes</taxon>
        <taxon>Dothideomycetidae</taxon>
        <taxon>Capnodiales</taxon>
        <taxon>Piedraiaceae</taxon>
        <taxon>Piedraia</taxon>
    </lineage>
</organism>
<keyword evidence="5" id="KW-0234">DNA repair</keyword>
<keyword evidence="5" id="KW-0227">DNA damage</keyword>
<dbReference type="EMBL" id="MU006035">
    <property type="protein sequence ID" value="KAF2857605.1"/>
    <property type="molecule type" value="Genomic_DNA"/>
</dbReference>
<evidence type="ECO:0000313" key="9">
    <source>
        <dbReference type="Proteomes" id="UP000799421"/>
    </source>
</evidence>
<dbReference type="PANTHER" id="PTHR12891:SF0">
    <property type="entry name" value="MMS19 NUCLEOTIDE EXCISION REPAIR PROTEIN HOMOLOG"/>
    <property type="match status" value="1"/>
</dbReference>
<dbReference type="Pfam" id="PF12460">
    <property type="entry name" value="MMS19_C"/>
    <property type="match status" value="2"/>
</dbReference>
<dbReference type="InterPro" id="IPR024687">
    <property type="entry name" value="MMS19_C"/>
</dbReference>
<dbReference type="GO" id="GO:0005634">
    <property type="term" value="C:nucleus"/>
    <property type="evidence" value="ECO:0007669"/>
    <property type="project" value="UniProtKB-SubCell"/>
</dbReference>
<dbReference type="AlphaFoldDB" id="A0A6A7BS67"/>